<dbReference type="AlphaFoldDB" id="A0A327KR54"/>
<evidence type="ECO:0000313" key="1">
    <source>
        <dbReference type="EMBL" id="RAI40444.1"/>
    </source>
</evidence>
<keyword evidence="2" id="KW-1185">Reference proteome</keyword>
<comment type="caution">
    <text evidence="1">The sequence shown here is derived from an EMBL/GenBank/DDBJ whole genome shotgun (WGS) entry which is preliminary data.</text>
</comment>
<accession>A0A327KR54</accession>
<proteinExistence type="predicted"/>
<organism evidence="1 2">
    <name type="scientific">Rhodoplanes elegans</name>
    <dbReference type="NCBI Taxonomy" id="29408"/>
    <lineage>
        <taxon>Bacteria</taxon>
        <taxon>Pseudomonadati</taxon>
        <taxon>Pseudomonadota</taxon>
        <taxon>Alphaproteobacteria</taxon>
        <taxon>Hyphomicrobiales</taxon>
        <taxon>Nitrobacteraceae</taxon>
        <taxon>Rhodoplanes</taxon>
    </lineage>
</organism>
<reference evidence="1 2" key="1">
    <citation type="submission" date="2017-07" db="EMBL/GenBank/DDBJ databases">
        <title>Draft Genome Sequences of Select Purple Nonsulfur Bacteria.</title>
        <authorList>
            <person name="Lasarre B."/>
            <person name="Mckinlay J.B."/>
        </authorList>
    </citation>
    <scope>NUCLEOTIDE SEQUENCE [LARGE SCALE GENOMIC DNA]</scope>
    <source>
        <strain evidence="1 2">DSM 11907</strain>
    </source>
</reference>
<evidence type="ECO:0000313" key="2">
    <source>
        <dbReference type="Proteomes" id="UP000248863"/>
    </source>
</evidence>
<dbReference type="Proteomes" id="UP000248863">
    <property type="component" value="Unassembled WGS sequence"/>
</dbReference>
<dbReference type="RefSeq" id="WP_111356277.1">
    <property type="nucleotide sequence ID" value="NZ_NHSK01000074.1"/>
</dbReference>
<sequence length="149" mass="16687">MTKIVRTVSEALRWYAKDWRDRAADAALPIMAAELIDDAVNELKNNTAKLKALREHFHSYDSEPPYPIDWQIRENEALIARAEGGTEPVTEAERAALRAEQAARVMPLIGPLLDAWDGLPNDIRSLVRDEHPELGTHLNQIAAAVEGDR</sequence>
<dbReference type="EMBL" id="NPEU01000041">
    <property type="protein sequence ID" value="RAI40444.1"/>
    <property type="molecule type" value="Genomic_DNA"/>
</dbReference>
<protein>
    <submittedName>
        <fullName evidence="1">Uncharacterized protein</fullName>
    </submittedName>
</protein>
<gene>
    <name evidence="1" type="ORF">CH338_06270</name>
</gene>
<name>A0A327KR54_9BRAD</name>